<protein>
    <recommendedName>
        <fullName evidence="5">Cytochrome P450</fullName>
    </recommendedName>
</protein>
<evidence type="ECO:0000313" key="3">
    <source>
        <dbReference type="EMBL" id="CAL1148681.1"/>
    </source>
</evidence>
<dbReference type="EMBL" id="CAMXCT020002057">
    <property type="protein sequence ID" value="CAL1148681.1"/>
    <property type="molecule type" value="Genomic_DNA"/>
</dbReference>
<feature type="non-terminal residue" evidence="2">
    <location>
        <position position="615"/>
    </location>
</feature>
<feature type="region of interest" description="Disordered" evidence="1">
    <location>
        <begin position="462"/>
        <end position="487"/>
    </location>
</feature>
<keyword evidence="4" id="KW-1185">Reference proteome</keyword>
<reference evidence="2" key="1">
    <citation type="submission" date="2022-10" db="EMBL/GenBank/DDBJ databases">
        <authorList>
            <person name="Chen Y."/>
            <person name="Dougan E. K."/>
            <person name="Chan C."/>
            <person name="Rhodes N."/>
            <person name="Thang M."/>
        </authorList>
    </citation>
    <scope>NUCLEOTIDE SEQUENCE</scope>
</reference>
<dbReference type="OrthoDB" id="186960at2759"/>
<evidence type="ECO:0000256" key="1">
    <source>
        <dbReference type="SAM" id="MobiDB-lite"/>
    </source>
</evidence>
<comment type="caution">
    <text evidence="2">The sequence shown here is derived from an EMBL/GenBank/DDBJ whole genome shotgun (WGS) entry which is preliminary data.</text>
</comment>
<organism evidence="2">
    <name type="scientific">Cladocopium goreaui</name>
    <dbReference type="NCBI Taxonomy" id="2562237"/>
    <lineage>
        <taxon>Eukaryota</taxon>
        <taxon>Sar</taxon>
        <taxon>Alveolata</taxon>
        <taxon>Dinophyceae</taxon>
        <taxon>Suessiales</taxon>
        <taxon>Symbiodiniaceae</taxon>
        <taxon>Cladocopium</taxon>
    </lineage>
</organism>
<name>A0A9P1CS53_9DINO</name>
<reference evidence="3" key="2">
    <citation type="submission" date="2024-04" db="EMBL/GenBank/DDBJ databases">
        <authorList>
            <person name="Chen Y."/>
            <person name="Shah S."/>
            <person name="Dougan E. K."/>
            <person name="Thang M."/>
            <person name="Chan C."/>
        </authorList>
    </citation>
    <scope>NUCLEOTIDE SEQUENCE [LARGE SCALE GENOMIC DNA]</scope>
</reference>
<accession>A0A9P1CS53</accession>
<dbReference type="Proteomes" id="UP001152797">
    <property type="component" value="Unassembled WGS sequence"/>
</dbReference>
<evidence type="ECO:0000313" key="4">
    <source>
        <dbReference type="Proteomes" id="UP001152797"/>
    </source>
</evidence>
<dbReference type="AlphaFoldDB" id="A0A9P1CS53"/>
<evidence type="ECO:0000313" key="2">
    <source>
        <dbReference type="EMBL" id="CAI3995306.1"/>
    </source>
</evidence>
<sequence length="615" mass="69234">DAEDPTWKYPPAVNRTVDGEIEATKEPSRSAAKWWRICCIFSIVLCLALLPVPLSKIYCLPQAPGDKESRDVLSNLTFSALEAADHCGIHPWNVQLWLLESVLIHSEVLCTMKFWVWPNTCREDFHKCLARLPLGANNVPFGYLVMSSWSLPSYINLTGIPTSSYDYQLIVSEGHRMPEKFFSGEWWRGNELGGAVNNPYYWSGVEIWPMSIGMGITEQQRSAVRKFVEEAFAAPTDRGWIRAGLRQFFKERAEAGELNVMEDVSIWVHQVLMNTTLNWMVDYAYAKEFVKVQSNFFTYGTVSQVAPKSTYSTLGRFLKMPQTRDAIAAYVRAYLPIVEERWGQKLANADCSPSKSCTVQLASMLLDGLLSTGGHFLPYGIRSGLAVLFSTSSSNPGNGQGELVAGHELEFFWECLRMIPPALGIPYWRETRPTCVGMTAEETQELTEYKDSRLGTDFRVSEARQEPMDWSESEMRTNSPSRGLPASCRGYPPVNQWDGGHRYVLGILLGQQDPHVWGEGADSTFRVRPLQEYEKLSVGFNEMATNYGVNGGRSNRNCPAKELALLLGKLFFEEFDVSAWEAKEANIHIDSRGAASRVQPFTLLPRKKTVPESET</sequence>
<proteinExistence type="predicted"/>
<dbReference type="EMBL" id="CAMXCT030002057">
    <property type="protein sequence ID" value="CAL4782618.1"/>
    <property type="molecule type" value="Genomic_DNA"/>
</dbReference>
<evidence type="ECO:0008006" key="5">
    <source>
        <dbReference type="Google" id="ProtNLM"/>
    </source>
</evidence>
<dbReference type="EMBL" id="CAMXCT010002057">
    <property type="protein sequence ID" value="CAI3995306.1"/>
    <property type="molecule type" value="Genomic_DNA"/>
</dbReference>
<gene>
    <name evidence="2" type="ORF">C1SCF055_LOCUS21886</name>
</gene>